<sequence>MEVIAAPNKGFLGVCHWTRDSLMSAARRHENLHLPAQYFVRHHMQSLQLQPGGRLPSRKRSAGLTLTRMPLPGIFEPRIGRRQGTRKVIASMRDGSETNSLADTESASFVRSTNGKETEHFTTNLVLHRDSNCAVEAGRSKGKKGGKGGPGGKIERRPPPPQKNPRKKSGSVDMDSTRSEAKDEGTSRKQEGDDDEAFSRFLKEDAKSSSGTEVRRTKLVGGWGRDKSMQREVPVTSEAKIRGAKSGSSATGEQKRRTPGTIPPMPIDDLTVRYPDEYYIDGPFGPYAWRGQCIGKPVEGTLSTTQVVFFSTEEDDEEKEDIVKYNYTVDYTEKVDRFNEDIGVLYYYVFARSKFLPRENPWKDWTLAAQVAVESGEELDQRVLFSRLTPIVQNIMMKCVAWVRPDLVYVRKPKFQLRLEPQDKFVPELLNLLDKPDTLDSYYGKLCNMLRVRPTSSSTEVRAAYVASSEKKKLECLEHLLTQHPVDLLPSAGYDREAQSASDNKSEEMDMDFTGVELSEDTTPVENEDAKSEQDQNTVENASAETLGLQKYSHKRTKYEPERGPVLKSAVRPFDYSHFVEEIATLHNILHGSDASTEWIREEVRNR</sequence>
<feature type="compositionally biased region" description="Basic and acidic residues" evidence="1">
    <location>
        <begin position="175"/>
        <end position="207"/>
    </location>
</feature>
<evidence type="ECO:0000313" key="2">
    <source>
        <dbReference type="EMBL" id="KAL3691921.1"/>
    </source>
</evidence>
<comment type="caution">
    <text evidence="2">The sequence shown here is derived from an EMBL/GenBank/DDBJ whole genome shotgun (WGS) entry which is preliminary data.</text>
</comment>
<evidence type="ECO:0000256" key="1">
    <source>
        <dbReference type="SAM" id="MobiDB-lite"/>
    </source>
</evidence>
<protein>
    <submittedName>
        <fullName evidence="2">Uncharacterized protein</fullName>
    </submittedName>
</protein>
<reference evidence="2 3" key="1">
    <citation type="submission" date="2024-09" db="EMBL/GenBank/DDBJ databases">
        <title>Chromosome-scale assembly of Riccia sorocarpa.</title>
        <authorList>
            <person name="Paukszto L."/>
        </authorList>
    </citation>
    <scope>NUCLEOTIDE SEQUENCE [LARGE SCALE GENOMIC DNA]</scope>
    <source>
        <strain evidence="2">LP-2024</strain>
        <tissue evidence="2">Aerial parts of the thallus</tissue>
    </source>
</reference>
<keyword evidence="3" id="KW-1185">Reference proteome</keyword>
<feature type="compositionally biased region" description="Polar residues" evidence="1">
    <location>
        <begin position="97"/>
        <end position="113"/>
    </location>
</feature>
<feature type="region of interest" description="Disordered" evidence="1">
    <location>
        <begin position="93"/>
        <end position="268"/>
    </location>
</feature>
<gene>
    <name evidence="2" type="ORF">R1sor_005572</name>
</gene>
<proteinExistence type="predicted"/>
<accession>A0ABD3HLX4</accession>
<dbReference type="PANTHER" id="PTHR37911:SF1">
    <property type="entry name" value="OS04G0497900 PROTEIN"/>
    <property type="match status" value="1"/>
</dbReference>
<name>A0ABD3HLX4_9MARC</name>
<dbReference type="PANTHER" id="PTHR37911">
    <property type="entry name" value="OSJNBA0067K08.20 PROTEIN"/>
    <property type="match status" value="1"/>
</dbReference>
<dbReference type="AlphaFoldDB" id="A0ABD3HLX4"/>
<evidence type="ECO:0000313" key="3">
    <source>
        <dbReference type="Proteomes" id="UP001633002"/>
    </source>
</evidence>
<dbReference type="EMBL" id="JBJQOH010000003">
    <property type="protein sequence ID" value="KAL3691921.1"/>
    <property type="molecule type" value="Genomic_DNA"/>
</dbReference>
<feature type="region of interest" description="Disordered" evidence="1">
    <location>
        <begin position="520"/>
        <end position="540"/>
    </location>
</feature>
<dbReference type="Proteomes" id="UP001633002">
    <property type="component" value="Unassembled WGS sequence"/>
</dbReference>
<organism evidence="2 3">
    <name type="scientific">Riccia sorocarpa</name>
    <dbReference type="NCBI Taxonomy" id="122646"/>
    <lineage>
        <taxon>Eukaryota</taxon>
        <taxon>Viridiplantae</taxon>
        <taxon>Streptophyta</taxon>
        <taxon>Embryophyta</taxon>
        <taxon>Marchantiophyta</taxon>
        <taxon>Marchantiopsida</taxon>
        <taxon>Marchantiidae</taxon>
        <taxon>Marchantiales</taxon>
        <taxon>Ricciaceae</taxon>
        <taxon>Riccia</taxon>
    </lineage>
</organism>